<gene>
    <name evidence="2" type="ORF">HG543_50345</name>
</gene>
<dbReference type="NCBIfam" id="TIGR02268">
    <property type="entry name" value="Myxococcus xanthus paralogous family TIGR02268"/>
    <property type="match status" value="1"/>
</dbReference>
<evidence type="ECO:0000313" key="3">
    <source>
        <dbReference type="Proteomes" id="UP000518300"/>
    </source>
</evidence>
<reference evidence="2 3" key="1">
    <citation type="submission" date="2020-04" db="EMBL/GenBank/DDBJ databases">
        <title>Draft genome of Pyxidicoccus fallax type strain.</title>
        <authorList>
            <person name="Whitworth D.E."/>
        </authorList>
    </citation>
    <scope>NUCLEOTIDE SEQUENCE [LARGE SCALE GENOMIC DNA]</scope>
    <source>
        <strain evidence="2 3">DSM 14698</strain>
    </source>
</reference>
<dbReference type="AlphaFoldDB" id="A0A848LXV0"/>
<evidence type="ECO:0000313" key="2">
    <source>
        <dbReference type="EMBL" id="NMO23008.1"/>
    </source>
</evidence>
<dbReference type="RefSeq" id="WP_169352122.1">
    <property type="nucleotide sequence ID" value="NZ_JABBJJ010000512.1"/>
</dbReference>
<comment type="caution">
    <text evidence="2">The sequence shown here is derived from an EMBL/GenBank/DDBJ whole genome shotgun (WGS) entry which is preliminary data.</text>
</comment>
<dbReference type="Proteomes" id="UP000518300">
    <property type="component" value="Unassembled WGS sequence"/>
</dbReference>
<feature type="coiled-coil region" evidence="1">
    <location>
        <begin position="122"/>
        <end position="149"/>
    </location>
</feature>
<dbReference type="Pfam" id="PF09544">
    <property type="entry name" value="DUF2381"/>
    <property type="match status" value="1"/>
</dbReference>
<keyword evidence="3" id="KW-1185">Reference proteome</keyword>
<proteinExistence type="predicted"/>
<sequence>MAQDATRGRELKRRRVALSVATADKPVELRVAPDYLTTLEFDSPVDRDSVTLDDSGSRFARVEVNDHTVVLRPAMEVASGQSVALTVPFADGLAPPRAVFSLVTHGSEVDGQVMVSRLPRTAEAVQAELDEVRAACAAKDAELEALRVRSAASGPAGMIFAGLLNPKGVQTGKIDPTEDAGSGRLALEEIVTHRASEWAAVALRVRNTGAEPWTPTEGRLATVASGERIDVLAVRMREPRIEPGGTALVVVETGAPSWPDGVALRLELRDREGSRRLLIPRFAF</sequence>
<accession>A0A848LXV0</accession>
<evidence type="ECO:0000256" key="1">
    <source>
        <dbReference type="SAM" id="Coils"/>
    </source>
</evidence>
<keyword evidence="1" id="KW-0175">Coiled coil</keyword>
<dbReference type="InterPro" id="IPR011754">
    <property type="entry name" value="Mxa_paralog_2268"/>
</dbReference>
<dbReference type="EMBL" id="JABBJJ010000512">
    <property type="protein sequence ID" value="NMO23008.1"/>
    <property type="molecule type" value="Genomic_DNA"/>
</dbReference>
<organism evidence="2 3">
    <name type="scientific">Pyxidicoccus fallax</name>
    <dbReference type="NCBI Taxonomy" id="394095"/>
    <lineage>
        <taxon>Bacteria</taxon>
        <taxon>Pseudomonadati</taxon>
        <taxon>Myxococcota</taxon>
        <taxon>Myxococcia</taxon>
        <taxon>Myxococcales</taxon>
        <taxon>Cystobacterineae</taxon>
        <taxon>Myxococcaceae</taxon>
        <taxon>Pyxidicoccus</taxon>
    </lineage>
</organism>
<protein>
    <submittedName>
        <fullName evidence="2">DUF2381 family protein</fullName>
    </submittedName>
</protein>
<name>A0A848LXV0_9BACT</name>